<dbReference type="RefSeq" id="XP_030374414.1">
    <property type="nucleotide sequence ID" value="XM_030518554.1"/>
</dbReference>
<proteinExistence type="inferred from homology"/>
<reference evidence="5" key="1">
    <citation type="submission" date="2025-08" db="UniProtKB">
        <authorList>
            <consortium name="RefSeq"/>
        </authorList>
    </citation>
    <scope>IDENTIFICATION</scope>
    <source>
        <strain evidence="5">11010-0011.00</strain>
        <tissue evidence="5">Whole body</tissue>
    </source>
</reference>
<dbReference type="Proteomes" id="UP000504634">
    <property type="component" value="Unplaced"/>
</dbReference>
<evidence type="ECO:0000313" key="5">
    <source>
        <dbReference type="RefSeq" id="XP_030374414.1"/>
    </source>
</evidence>
<dbReference type="FunFam" id="3.40.50.2000:FF:000050">
    <property type="entry name" value="UDP-glucuronosyltransferase"/>
    <property type="match status" value="1"/>
</dbReference>
<dbReference type="Pfam" id="PF00201">
    <property type="entry name" value="UDPGT"/>
    <property type="match status" value="1"/>
</dbReference>
<dbReference type="CTD" id="53503"/>
<dbReference type="InterPro" id="IPR050271">
    <property type="entry name" value="UDP-glycosyltransferase"/>
</dbReference>
<keyword evidence="2" id="KW-0328">Glycosyltransferase</keyword>
<name>A0A6J2TEI6_DROLE</name>
<organism evidence="4 5">
    <name type="scientific">Drosophila lebanonensis</name>
    <name type="common">Fruit fly</name>
    <name type="synonym">Scaptodrosophila lebanonensis</name>
    <dbReference type="NCBI Taxonomy" id="7225"/>
    <lineage>
        <taxon>Eukaryota</taxon>
        <taxon>Metazoa</taxon>
        <taxon>Ecdysozoa</taxon>
        <taxon>Arthropoda</taxon>
        <taxon>Hexapoda</taxon>
        <taxon>Insecta</taxon>
        <taxon>Pterygota</taxon>
        <taxon>Neoptera</taxon>
        <taxon>Endopterygota</taxon>
        <taxon>Diptera</taxon>
        <taxon>Brachycera</taxon>
        <taxon>Muscomorpha</taxon>
        <taxon>Ephydroidea</taxon>
        <taxon>Drosophilidae</taxon>
        <taxon>Scaptodrosophila</taxon>
    </lineage>
</organism>
<dbReference type="OrthoDB" id="5835829at2759"/>
<dbReference type="CDD" id="cd03784">
    <property type="entry name" value="GT1_Gtf-like"/>
    <property type="match status" value="1"/>
</dbReference>
<dbReference type="AlphaFoldDB" id="A0A6J2TEI6"/>
<keyword evidence="4" id="KW-1185">Reference proteome</keyword>
<protein>
    <submittedName>
        <fullName evidence="5">UDP-glucuronosyltransferase 2B10</fullName>
    </submittedName>
</protein>
<keyword evidence="3" id="KW-0808">Transferase</keyword>
<evidence type="ECO:0000256" key="3">
    <source>
        <dbReference type="ARBA" id="ARBA00022679"/>
    </source>
</evidence>
<dbReference type="GO" id="GO:0008194">
    <property type="term" value="F:UDP-glycosyltransferase activity"/>
    <property type="evidence" value="ECO:0007669"/>
    <property type="project" value="InterPro"/>
</dbReference>
<dbReference type="SUPFAM" id="SSF53756">
    <property type="entry name" value="UDP-Glycosyltransferase/glycogen phosphorylase"/>
    <property type="match status" value="1"/>
</dbReference>
<gene>
    <name evidence="5" type="primary">LOC115623983</name>
</gene>
<dbReference type="InterPro" id="IPR002213">
    <property type="entry name" value="UDP_glucos_trans"/>
</dbReference>
<dbReference type="PANTHER" id="PTHR48043">
    <property type="entry name" value="EG:EG0003.4 PROTEIN-RELATED"/>
    <property type="match status" value="1"/>
</dbReference>
<evidence type="ECO:0000256" key="1">
    <source>
        <dbReference type="ARBA" id="ARBA00009995"/>
    </source>
</evidence>
<comment type="similarity">
    <text evidence="1">Belongs to the UDP-glycosyltransferase family.</text>
</comment>
<dbReference type="Gene3D" id="3.40.50.2000">
    <property type="entry name" value="Glycogen Phosphorylase B"/>
    <property type="match status" value="1"/>
</dbReference>
<evidence type="ECO:0000313" key="4">
    <source>
        <dbReference type="Proteomes" id="UP000504634"/>
    </source>
</evidence>
<accession>A0A6J2TEI6</accession>
<dbReference type="GeneID" id="115623983"/>
<dbReference type="PANTHER" id="PTHR48043:SF145">
    <property type="entry name" value="FI06409P-RELATED"/>
    <property type="match status" value="1"/>
</dbReference>
<evidence type="ECO:0000256" key="2">
    <source>
        <dbReference type="ARBA" id="ARBA00022676"/>
    </source>
</evidence>
<sequence>MASFLNSAFTKFDCQKLAIFSYAFPAPYILVTPFLNALQDNGHQLTIISSVTAMPTIEGVEHIRVQALEDQVNEIVANDYVFPMSKWEEAIWISSFFYNSSNAVLSDPKVQSLLTNAEIHFDMIIVEASYTDALFGFAQHFNALLVGISAFGSTWNIDYLVGHSAPSTYEPISPVGYSKGLTLLDKWYNWIYITEEWLLERFVYLPKQTQLFRKYFNSSLDSLHDIRRRFSLILINYHFSLGRARSNVPNLVEVAGMHMSVPNASCDEALQIFMDGATEGVVYFSMGLEITSKHFPKDGQQKLLTVFSKLKQRVIWKCEQDELPNKSDNIYTSPLLPQREVLAHPNVKLFITHGGLLSIIEAAYYGVPMIGLPLYYDQFSNVERMKQAGGAKSLDLYNINVAQLMETITELIYNPRYSRQAKDLSRRFRDQPMSPLETAIWWTEYVLRHDGAHHMRMAEQDLSFMQYYSVDLISTVFTRVGIVASIVAYLGLKLFNLVLAPSHIGLNVHILN</sequence>